<dbReference type="InterPro" id="IPR036264">
    <property type="entry name" value="Bact_exopeptidase_dim_dom"/>
</dbReference>
<dbReference type="PROSITE" id="PS00758">
    <property type="entry name" value="ARGE_DAPE_CPG2_1"/>
    <property type="match status" value="1"/>
</dbReference>
<dbReference type="GO" id="GO:0046872">
    <property type="term" value="F:metal ion binding"/>
    <property type="evidence" value="ECO:0007669"/>
    <property type="project" value="UniProtKB-KW"/>
</dbReference>
<dbReference type="SUPFAM" id="SSF53187">
    <property type="entry name" value="Zn-dependent exopeptidases"/>
    <property type="match status" value="1"/>
</dbReference>
<accession>A0A498R574</accession>
<dbReference type="Pfam" id="PF07687">
    <property type="entry name" value="M20_dimer"/>
    <property type="match status" value="1"/>
</dbReference>
<gene>
    <name evidence="7" type="ORF">LUCI_1840</name>
</gene>
<keyword evidence="4" id="KW-0862">Zinc</keyword>
<evidence type="ECO:0000256" key="5">
    <source>
        <dbReference type="PIRSR" id="PIRSR037238-1"/>
    </source>
</evidence>
<keyword evidence="3" id="KW-0378">Hydrolase</keyword>
<dbReference type="InterPro" id="IPR001261">
    <property type="entry name" value="ArgE/DapE_CS"/>
</dbReference>
<keyword evidence="8" id="KW-1185">Reference proteome</keyword>
<name>A0A498R574_9FIRM</name>
<dbReference type="Gene3D" id="3.30.70.360">
    <property type="match status" value="1"/>
</dbReference>
<protein>
    <submittedName>
        <fullName evidence="7">Peptidase m20</fullName>
    </submittedName>
</protein>
<evidence type="ECO:0000256" key="4">
    <source>
        <dbReference type="ARBA" id="ARBA00022833"/>
    </source>
</evidence>
<keyword evidence="2" id="KW-0479">Metal-binding</keyword>
<evidence type="ECO:0000313" key="8">
    <source>
        <dbReference type="Proteomes" id="UP000277811"/>
    </source>
</evidence>
<proteinExistence type="predicted"/>
<organism evidence="7 8">
    <name type="scientific">Lucifera butyrica</name>
    <dbReference type="NCBI Taxonomy" id="1351585"/>
    <lineage>
        <taxon>Bacteria</taxon>
        <taxon>Bacillati</taxon>
        <taxon>Bacillota</taxon>
        <taxon>Negativicutes</taxon>
        <taxon>Veillonellales</taxon>
        <taxon>Veillonellaceae</taxon>
        <taxon>Lucifera</taxon>
    </lineage>
</organism>
<reference evidence="7 8" key="1">
    <citation type="submission" date="2018-06" db="EMBL/GenBank/DDBJ databases">
        <authorList>
            <person name="Strepis N."/>
        </authorList>
    </citation>
    <scope>NUCLEOTIDE SEQUENCE [LARGE SCALE GENOMIC DNA]</scope>
    <source>
        <strain evidence="7">LUCI</strain>
    </source>
</reference>
<dbReference type="PANTHER" id="PTHR43808:SF9">
    <property type="entry name" value="BLL0789 PROTEIN"/>
    <property type="match status" value="1"/>
</dbReference>
<evidence type="ECO:0000256" key="3">
    <source>
        <dbReference type="ARBA" id="ARBA00022801"/>
    </source>
</evidence>
<dbReference type="InterPro" id="IPR050072">
    <property type="entry name" value="Peptidase_M20A"/>
</dbReference>
<feature type="domain" description="Peptidase M20 dimerisation" evidence="6">
    <location>
        <begin position="186"/>
        <end position="288"/>
    </location>
</feature>
<evidence type="ECO:0000256" key="2">
    <source>
        <dbReference type="ARBA" id="ARBA00022723"/>
    </source>
</evidence>
<dbReference type="AlphaFoldDB" id="A0A498R574"/>
<dbReference type="GO" id="GO:0016787">
    <property type="term" value="F:hydrolase activity"/>
    <property type="evidence" value="ECO:0007669"/>
    <property type="project" value="UniProtKB-KW"/>
</dbReference>
<dbReference type="InterPro" id="IPR002933">
    <property type="entry name" value="Peptidase_M20"/>
</dbReference>
<dbReference type="Gene3D" id="3.40.630.10">
    <property type="entry name" value="Zn peptidases"/>
    <property type="match status" value="1"/>
</dbReference>
<evidence type="ECO:0000313" key="7">
    <source>
        <dbReference type="EMBL" id="VBB06604.1"/>
    </source>
</evidence>
<feature type="active site" description="Proton acceptor" evidence="5">
    <location>
        <position position="149"/>
    </location>
</feature>
<dbReference type="PANTHER" id="PTHR43808">
    <property type="entry name" value="ACETYLORNITHINE DEACETYLASE"/>
    <property type="match status" value="1"/>
</dbReference>
<dbReference type="Proteomes" id="UP000277811">
    <property type="component" value="Unassembled WGS sequence"/>
</dbReference>
<dbReference type="InterPro" id="IPR017150">
    <property type="entry name" value="Pept_M20_glutamate_carboxypep"/>
</dbReference>
<dbReference type="Pfam" id="PF01546">
    <property type="entry name" value="Peptidase_M20"/>
    <property type="match status" value="1"/>
</dbReference>
<evidence type="ECO:0000259" key="6">
    <source>
        <dbReference type="Pfam" id="PF07687"/>
    </source>
</evidence>
<feature type="active site" evidence="5">
    <location>
        <position position="89"/>
    </location>
</feature>
<dbReference type="CDD" id="cd03885">
    <property type="entry name" value="M20_CPDG2"/>
    <property type="match status" value="1"/>
</dbReference>
<dbReference type="RefSeq" id="WP_122627544.1">
    <property type="nucleotide sequence ID" value="NZ_UPPP01000065.1"/>
</dbReference>
<comment type="cofactor">
    <cofactor evidence="1">
        <name>Zn(2+)</name>
        <dbReference type="ChEBI" id="CHEBI:29105"/>
    </cofactor>
</comment>
<sequence>MNSQKEQIFQFIDAHRDEMLALWQELVNLESGSWNKPGIDIVANRIQQVLAREGAVTRILEMEQAGNMLIGELGSDRKKAKVLFLGHMDTVFPEGTAAKRPFTVRDGVAYGPGVLDMKGGIVAALYAIKALQAVGYNARPLKVILAGDEEVAHGKSNAADVFMAEAQGAAAAFNCETGFTDDAIVVGRKGTAVFELEVKGVAVHAGNEPENGRSAILEIAHKVIAIQNLTNWEKGTTFNVGVIQGGTVPNAVPGQAKIVIDVRYLDPALLPEIRQQIQEAAAKTYIQGTTTTVAEVYGMAPMRRTAGVDELFSIVKKTYEEMNVGIPYAKLVGGGSDSAFSVMAGVSTVCAMGVKGGRNHSPEEFAIVESLFERAKLLAVCTINLDADSFCLQTLKR</sequence>
<evidence type="ECO:0000256" key="1">
    <source>
        <dbReference type="ARBA" id="ARBA00001947"/>
    </source>
</evidence>
<dbReference type="EMBL" id="UPPP01000065">
    <property type="protein sequence ID" value="VBB06604.1"/>
    <property type="molecule type" value="Genomic_DNA"/>
</dbReference>
<dbReference type="InterPro" id="IPR011650">
    <property type="entry name" value="Peptidase_M20_dimer"/>
</dbReference>
<dbReference type="OrthoDB" id="9783294at2"/>
<dbReference type="PIRSF" id="PIRSF037238">
    <property type="entry name" value="Carboxypeptidase_G2"/>
    <property type="match status" value="1"/>
</dbReference>
<dbReference type="SUPFAM" id="SSF55031">
    <property type="entry name" value="Bacterial exopeptidase dimerisation domain"/>
    <property type="match status" value="1"/>
</dbReference>